<dbReference type="Proteomes" id="UP000676565">
    <property type="component" value="Unassembled WGS sequence"/>
</dbReference>
<dbReference type="Pfam" id="PF14243">
    <property type="entry name" value="R2K_3"/>
    <property type="match status" value="1"/>
</dbReference>
<gene>
    <name evidence="2" type="ORF">J8F10_23320</name>
</gene>
<dbReference type="EMBL" id="JAGKQQ010000001">
    <property type="protein sequence ID" value="MBP3958190.1"/>
    <property type="molecule type" value="Genomic_DNA"/>
</dbReference>
<dbReference type="RefSeq" id="WP_210657946.1">
    <property type="nucleotide sequence ID" value="NZ_JAGKQQ010000001.1"/>
</dbReference>
<evidence type="ECO:0000313" key="3">
    <source>
        <dbReference type="Proteomes" id="UP000676565"/>
    </source>
</evidence>
<evidence type="ECO:0000259" key="1">
    <source>
        <dbReference type="Pfam" id="PF14243"/>
    </source>
</evidence>
<proteinExistence type="predicted"/>
<organism evidence="2 3">
    <name type="scientific">Gemmata palustris</name>
    <dbReference type="NCBI Taxonomy" id="2822762"/>
    <lineage>
        <taxon>Bacteria</taxon>
        <taxon>Pseudomonadati</taxon>
        <taxon>Planctomycetota</taxon>
        <taxon>Planctomycetia</taxon>
        <taxon>Gemmatales</taxon>
        <taxon>Gemmataceae</taxon>
        <taxon>Gemmata</taxon>
    </lineage>
</organism>
<name>A0ABS5BY69_9BACT</name>
<evidence type="ECO:0000313" key="2">
    <source>
        <dbReference type="EMBL" id="MBP3958190.1"/>
    </source>
</evidence>
<keyword evidence="3" id="KW-1185">Reference proteome</keyword>
<dbReference type="InterPro" id="IPR025643">
    <property type="entry name" value="R2K_3"/>
</dbReference>
<protein>
    <submittedName>
        <fullName evidence="2">ATP-grasp domain-containing protein</fullName>
    </submittedName>
</protein>
<feature type="domain" description="ATP-grasp" evidence="1">
    <location>
        <begin position="111"/>
        <end position="252"/>
    </location>
</feature>
<reference evidence="2 3" key="1">
    <citation type="submission" date="2021-04" db="EMBL/GenBank/DDBJ databases">
        <authorList>
            <person name="Ivanova A."/>
        </authorList>
    </citation>
    <scope>NUCLEOTIDE SEQUENCE [LARGE SCALE GENOMIC DNA]</scope>
    <source>
        <strain evidence="2 3">G18</strain>
    </source>
</reference>
<sequence length="268" mass="29682">MTLPIWLIESAVYGSEIEPLAAEVRRQGMECRFVAYREIVKGPTPLPPGSCAITYGTYPTVRHAMLRLGWTPGGWCSPENLDCATYYPHFADFLLNQRHEIITGADAVREKKRLFHTFGHNGCVFARPTSVHKLFVGRLIAEDDFETALAPTRYDPETKVVIAEPRELGSEWRLVIANGDVVAASRYAEAGAKSVAAGCPDEVLAFARAMLDAVEWRPDNVFMLDVCESVDGLRLVELNSFSCSWLYACDVELVVRAASRCAIEAHIG</sequence>
<comment type="caution">
    <text evidence="2">The sequence shown here is derived from an EMBL/GenBank/DDBJ whole genome shotgun (WGS) entry which is preliminary data.</text>
</comment>
<accession>A0ABS5BY69</accession>